<feature type="transmembrane region" description="Helical" evidence="1">
    <location>
        <begin position="68"/>
        <end position="87"/>
    </location>
</feature>
<evidence type="ECO:0000313" key="4">
    <source>
        <dbReference type="Proteomes" id="UP000276309"/>
    </source>
</evidence>
<sequence length="154" mass="16942">MKRTIVTTVIALMAYSNSVLAQEITSFPGMWGHEFYQDKDKLTWKEIDKIMSESQVAQMDWQKSKKNLLGGVIAGTLNFGSGIWFIVNEVDNKPVTGPVVAFAATGLVGSFFYHSAMKNKKKAILNYNDSLGKTTSLKVVPTSNENGVGLALKF</sequence>
<organism evidence="3 4">
    <name type="scientific">Euzebyella marina</name>
    <dbReference type="NCBI Taxonomy" id="1761453"/>
    <lineage>
        <taxon>Bacteria</taxon>
        <taxon>Pseudomonadati</taxon>
        <taxon>Bacteroidota</taxon>
        <taxon>Flavobacteriia</taxon>
        <taxon>Flavobacteriales</taxon>
        <taxon>Flavobacteriaceae</taxon>
        <taxon>Euzebyella</taxon>
    </lineage>
</organism>
<evidence type="ECO:0000313" key="3">
    <source>
        <dbReference type="EMBL" id="AYN66848.1"/>
    </source>
</evidence>
<dbReference type="Proteomes" id="UP000276309">
    <property type="component" value="Chromosome"/>
</dbReference>
<gene>
    <name evidence="3" type="ORF">D1013_05415</name>
</gene>
<evidence type="ECO:0000256" key="2">
    <source>
        <dbReference type="SAM" id="SignalP"/>
    </source>
</evidence>
<keyword evidence="1" id="KW-1133">Transmembrane helix</keyword>
<feature type="chain" id="PRO_5018149146" evidence="2">
    <location>
        <begin position="22"/>
        <end position="154"/>
    </location>
</feature>
<reference evidence="3 4" key="1">
    <citation type="submission" date="2018-08" db="EMBL/GenBank/DDBJ databases">
        <title>The reduced genetic potential of extracellular carbohydrate catabolism in Euzebyella marina RN62, a Flavobacteriia bacterium isolated from the hadal water.</title>
        <authorList>
            <person name="Xue C."/>
        </authorList>
    </citation>
    <scope>NUCLEOTIDE SEQUENCE [LARGE SCALE GENOMIC DNA]</scope>
    <source>
        <strain evidence="3 4">RN62</strain>
    </source>
</reference>
<dbReference type="RefSeq" id="WP_121847899.1">
    <property type="nucleotide sequence ID" value="NZ_CP032050.1"/>
</dbReference>
<dbReference type="AlphaFoldDB" id="A0A3G2L3P1"/>
<accession>A0A3G2L3P1</accession>
<protein>
    <submittedName>
        <fullName evidence="3">Uncharacterized protein</fullName>
    </submittedName>
</protein>
<proteinExistence type="predicted"/>
<dbReference type="EMBL" id="CP032050">
    <property type="protein sequence ID" value="AYN66848.1"/>
    <property type="molecule type" value="Genomic_DNA"/>
</dbReference>
<keyword evidence="1" id="KW-0472">Membrane</keyword>
<evidence type="ECO:0000256" key="1">
    <source>
        <dbReference type="SAM" id="Phobius"/>
    </source>
</evidence>
<feature type="signal peptide" evidence="2">
    <location>
        <begin position="1"/>
        <end position="21"/>
    </location>
</feature>
<keyword evidence="1" id="KW-0812">Transmembrane</keyword>
<keyword evidence="2" id="KW-0732">Signal</keyword>
<feature type="transmembrane region" description="Helical" evidence="1">
    <location>
        <begin position="99"/>
        <end position="116"/>
    </location>
</feature>
<dbReference type="KEGG" id="emar:D1013_05415"/>
<keyword evidence="4" id="KW-1185">Reference proteome</keyword>
<name>A0A3G2L3P1_9FLAO</name>
<dbReference type="OrthoDB" id="1431070at2"/>